<dbReference type="EMBL" id="FNHL01000009">
    <property type="protein sequence ID" value="SDN27488.1"/>
    <property type="molecule type" value="Genomic_DNA"/>
</dbReference>
<proteinExistence type="predicted"/>
<dbReference type="Gene3D" id="3.30.300.20">
    <property type="match status" value="1"/>
</dbReference>
<dbReference type="RefSeq" id="WP_089700105.1">
    <property type="nucleotide sequence ID" value="NZ_FNHL01000009.1"/>
</dbReference>
<sequence>MSDIETTTVSEEGYACTSQVGDFDMAIDATDETGPNPNAALVATYASCFLPAFRVGGQQRGEDDLGKLQIDASADLDDDDDLEAIRFDIYVEADLSDDELGEIVTRAEDICHVHSALRDGLHADITVHGGAF</sequence>
<dbReference type="Proteomes" id="UP000199451">
    <property type="component" value="Unassembled WGS sequence"/>
</dbReference>
<evidence type="ECO:0000313" key="2">
    <source>
        <dbReference type="Proteomes" id="UP000199451"/>
    </source>
</evidence>
<accession>A0A1H0A1P4</accession>
<evidence type="ECO:0000313" key="1">
    <source>
        <dbReference type="EMBL" id="SDN27488.1"/>
    </source>
</evidence>
<dbReference type="InterPro" id="IPR015946">
    <property type="entry name" value="KH_dom-like_a/b"/>
</dbReference>
<keyword evidence="2" id="KW-1185">Reference proteome</keyword>
<dbReference type="OrthoDB" id="237916at2157"/>
<dbReference type="AlphaFoldDB" id="A0A1H0A1P4"/>
<gene>
    <name evidence="1" type="ORF">SAMN04487949_3800</name>
</gene>
<name>A0A1H0A1P4_9EURY</name>
<reference evidence="2" key="1">
    <citation type="submission" date="2016-10" db="EMBL/GenBank/DDBJ databases">
        <authorList>
            <person name="Varghese N."/>
            <person name="Submissions S."/>
        </authorList>
    </citation>
    <scope>NUCLEOTIDE SEQUENCE [LARGE SCALE GENOMIC DNA]</scope>
    <source>
        <strain evidence="2">CGMCC 1.10119</strain>
    </source>
</reference>
<dbReference type="SUPFAM" id="SSF82784">
    <property type="entry name" value="OsmC-like"/>
    <property type="match status" value="1"/>
</dbReference>
<organism evidence="1 2">
    <name type="scientific">Halogranum gelatinilyticum</name>
    <dbReference type="NCBI Taxonomy" id="660521"/>
    <lineage>
        <taxon>Archaea</taxon>
        <taxon>Methanobacteriati</taxon>
        <taxon>Methanobacteriota</taxon>
        <taxon>Stenosarchaea group</taxon>
        <taxon>Halobacteria</taxon>
        <taxon>Halobacteriales</taxon>
        <taxon>Haloferacaceae</taxon>
    </lineage>
</organism>
<protein>
    <submittedName>
        <fullName evidence="1">OsmC-like protein</fullName>
    </submittedName>
</protein>
<dbReference type="STRING" id="660521.SAMN04487949_3800"/>
<dbReference type="Pfam" id="PF02566">
    <property type="entry name" value="OsmC"/>
    <property type="match status" value="1"/>
</dbReference>
<dbReference type="InterPro" id="IPR003718">
    <property type="entry name" value="OsmC/Ohr_fam"/>
</dbReference>
<dbReference type="InterPro" id="IPR036102">
    <property type="entry name" value="OsmC/Ohrsf"/>
</dbReference>